<dbReference type="PANTHER" id="PTHR33307">
    <property type="entry name" value="ALPHA-RHAMNOSIDASE (EUROFUNG)"/>
    <property type="match status" value="1"/>
</dbReference>
<dbReference type="GO" id="GO:0003677">
    <property type="term" value="F:DNA binding"/>
    <property type="evidence" value="ECO:0007669"/>
    <property type="project" value="InterPro"/>
</dbReference>
<dbReference type="Pfam" id="PF05592">
    <property type="entry name" value="Bac_rhamnosid"/>
    <property type="match status" value="1"/>
</dbReference>
<proteinExistence type="predicted"/>
<dbReference type="CDD" id="cd12148">
    <property type="entry name" value="fungal_TF_MHR"/>
    <property type="match status" value="1"/>
</dbReference>
<evidence type="ECO:0000259" key="6">
    <source>
        <dbReference type="Pfam" id="PF05592"/>
    </source>
</evidence>
<dbReference type="RefSeq" id="XP_028478538.1">
    <property type="nucleotide sequence ID" value="XM_028622086.1"/>
</dbReference>
<dbReference type="InterPro" id="IPR007219">
    <property type="entry name" value="XnlR_reg_dom"/>
</dbReference>
<dbReference type="AlphaFoldDB" id="A0A427Y202"/>
<dbReference type="GO" id="GO:0008270">
    <property type="term" value="F:zinc ion binding"/>
    <property type="evidence" value="ECO:0007669"/>
    <property type="project" value="InterPro"/>
</dbReference>
<evidence type="ECO:0000259" key="7">
    <source>
        <dbReference type="Pfam" id="PF08531"/>
    </source>
</evidence>
<evidence type="ECO:0000256" key="3">
    <source>
        <dbReference type="ARBA" id="ARBA00022801"/>
    </source>
</evidence>
<reference evidence="10 11" key="1">
    <citation type="submission" date="2018-11" db="EMBL/GenBank/DDBJ databases">
        <title>Genome sequence of Apiotrichum porosum DSM 27194.</title>
        <authorList>
            <person name="Aliyu H."/>
            <person name="Gorte O."/>
            <person name="Ochsenreither K."/>
        </authorList>
    </citation>
    <scope>NUCLEOTIDE SEQUENCE [LARGE SCALE GENOMIC DNA]</scope>
    <source>
        <strain evidence="10 11">DSM 27194</strain>
    </source>
</reference>
<dbReference type="InterPro" id="IPR013783">
    <property type="entry name" value="Ig-like_fold"/>
</dbReference>
<gene>
    <name evidence="10" type="ORF">EHS24_006683</name>
</gene>
<dbReference type="GO" id="GO:0005975">
    <property type="term" value="P:carbohydrate metabolic process"/>
    <property type="evidence" value="ECO:0007669"/>
    <property type="project" value="InterPro"/>
</dbReference>
<comment type="catalytic activity">
    <reaction evidence="1">
        <text>Hydrolysis of terminal non-reducing alpha-L-rhamnose residues in alpha-L-rhamnosides.</text>
        <dbReference type="EC" id="3.2.1.40"/>
    </reaction>
</comment>
<comment type="caution">
    <text evidence="10">The sequence shown here is derived from an EMBL/GenBank/DDBJ whole genome shotgun (WGS) entry which is preliminary data.</text>
</comment>
<evidence type="ECO:0000256" key="2">
    <source>
        <dbReference type="ARBA" id="ARBA00012652"/>
    </source>
</evidence>
<feature type="domain" description="Bacterial alpha-L-rhamnosidase N-terminal" evidence="7">
    <location>
        <begin position="158"/>
        <end position="319"/>
    </location>
</feature>
<feature type="domain" description="Alpha-L-rhamnosidase six-hairpin glycosidase" evidence="8">
    <location>
        <begin position="433"/>
        <end position="785"/>
    </location>
</feature>
<evidence type="ECO:0000256" key="1">
    <source>
        <dbReference type="ARBA" id="ARBA00001445"/>
    </source>
</evidence>
<dbReference type="Pfam" id="PF04082">
    <property type="entry name" value="Fungal_trans"/>
    <property type="match status" value="1"/>
</dbReference>
<dbReference type="Pfam" id="PF17390">
    <property type="entry name" value="Bac_rhamnosid_C"/>
    <property type="match status" value="1"/>
</dbReference>
<dbReference type="InterPro" id="IPR008928">
    <property type="entry name" value="6-hairpin_glycosidase_sf"/>
</dbReference>
<dbReference type="OrthoDB" id="2528779at2759"/>
<dbReference type="Gene3D" id="2.60.40.10">
    <property type="entry name" value="Immunoglobulins"/>
    <property type="match status" value="1"/>
</dbReference>
<dbReference type="PANTHER" id="PTHR33307:SF6">
    <property type="entry name" value="ALPHA-RHAMNOSIDASE (EUROFUNG)-RELATED"/>
    <property type="match status" value="1"/>
</dbReference>
<feature type="domain" description="Alpha-L-rhamnosidase C-terminal" evidence="9">
    <location>
        <begin position="787"/>
        <end position="856"/>
    </location>
</feature>
<evidence type="ECO:0000256" key="4">
    <source>
        <dbReference type="ARBA" id="ARBA00023242"/>
    </source>
</evidence>
<feature type="domain" description="Alpha-L-rhamnosidase concanavalin-like" evidence="6">
    <location>
        <begin position="331"/>
        <end position="427"/>
    </location>
</feature>
<keyword evidence="11" id="KW-1185">Reference proteome</keyword>
<dbReference type="Proteomes" id="UP000279236">
    <property type="component" value="Unassembled WGS sequence"/>
</dbReference>
<dbReference type="InterPro" id="IPR013737">
    <property type="entry name" value="Bac_rhamnosid_N"/>
</dbReference>
<evidence type="ECO:0000259" key="8">
    <source>
        <dbReference type="Pfam" id="PF17389"/>
    </source>
</evidence>
<dbReference type="Gene3D" id="1.50.10.10">
    <property type="match status" value="1"/>
</dbReference>
<dbReference type="GO" id="GO:0030596">
    <property type="term" value="F:alpha-L-rhamnosidase activity"/>
    <property type="evidence" value="ECO:0007669"/>
    <property type="project" value="UniProtKB-EC"/>
</dbReference>
<dbReference type="SUPFAM" id="SSF48208">
    <property type="entry name" value="Six-hairpin glycosidases"/>
    <property type="match status" value="1"/>
</dbReference>
<evidence type="ECO:0000313" key="11">
    <source>
        <dbReference type="Proteomes" id="UP000279236"/>
    </source>
</evidence>
<evidence type="ECO:0000259" key="9">
    <source>
        <dbReference type="Pfam" id="PF17390"/>
    </source>
</evidence>
<keyword evidence="3" id="KW-0378">Hydrolase</keyword>
<dbReference type="Gene3D" id="2.60.420.10">
    <property type="entry name" value="Maltose phosphorylase, domain 3"/>
    <property type="match status" value="1"/>
</dbReference>
<dbReference type="InterPro" id="IPR035396">
    <property type="entry name" value="Bac_rhamnosid6H"/>
</dbReference>
<name>A0A427Y202_9TREE</name>
<evidence type="ECO:0000313" key="10">
    <source>
        <dbReference type="EMBL" id="RSH85090.1"/>
    </source>
</evidence>
<dbReference type="GO" id="GO:0006351">
    <property type="term" value="P:DNA-templated transcription"/>
    <property type="evidence" value="ECO:0007669"/>
    <property type="project" value="InterPro"/>
</dbReference>
<dbReference type="Gene3D" id="2.60.120.260">
    <property type="entry name" value="Galactose-binding domain-like"/>
    <property type="match status" value="2"/>
</dbReference>
<dbReference type="Pfam" id="PF08531">
    <property type="entry name" value="Bac_rhamnosid_N"/>
    <property type="match status" value="1"/>
</dbReference>
<dbReference type="EC" id="3.2.1.40" evidence="2"/>
<accession>A0A427Y202</accession>
<feature type="domain" description="Xylanolytic transcriptional activator regulatory" evidence="5">
    <location>
        <begin position="912"/>
        <end position="1113"/>
    </location>
</feature>
<sequence>MSCAISAITFEHYPHGLGVSHSSPRLSWSFDGSARDWKQAQYEIRITRLTPTTYSVSSPDSILVPWPAPPLQSRESAVVEVRVRSSSGEWTAWATERLEAALLERNDWSAKLVTASDQATRAPKTDPISYFSFVLPGGPEESVKPVRLRTTFKAPSTYKQARLYVTACGVHYTFLNGQPVSPDLLEPGWTKYDTTLAYRTYDVTALINGDTNILASWVGEGWYAGRLGYFEGQRHVYGHRVGLIAQLEVDGQVVARSGNGWQWSYGAIAAGEIYDGEAFDSRIDDEEWKTAVTVHDWKQAQVLDLPTTTLVTSESPPIRPYARLQAKELITTPSGKTILDLAQNFAGFVQVVGQPPIEGTLTFRFAEVLEHGELGTRPLMGARATDSIILGGRVQGWTPKFTFHGFRYVEVSGWPGVTLEDICGVAISSAMNQTGTFTCSHMLLNRLHENVVWSTRSNTISIPSDCPQRAERLGWTGDIQIFAPTINYLFNSAGFLRSWLRDLRDEQEALGHGRVPCVIPHLPHWNILSKPHAVWGDVSALLPNDLHLSFGDSDILKESFASMTDWLDRGIPRNAEGTWDETTFQYADWLAPASPPDQPWNAPTDSFLVANAYLIHTTRKVARIAQVLGRPEEAERYEKQATDLLEKFHANYVTPKSRVLSDTQAALALILHFDLVNPGVANQRDILTRRLGELVGKDRWQVSTGFAGTPIILNTLAEHGLLHHAYGMLLAKKSPSWLAPVLLGATSVWERWDSMLADKTINPGRMTSFNHYALGSVASFMHQVVGGISPLEPGWRHIRIRPQPGATLTHAHAVFLSPYGKVSCSWKIVGDRFKVDIEVPPNCTAELVLPGVQEVVGTAHASSANPPGGIAPTGVYADDDPIEMGLLSFVEAQHLLAQYLHKLNPLIALLDPKLHTLEFIRKTSSALLTAVLMCTAQFLRRPLYSPLLAHTRMIVNRAVSTGSNCNLGMIQALSLMVAWKEPTDGTSGVKMAIAIRLGYQLGLHIARTTPLPDNEHEARVIADRERTWFMLSCVDRIHSDVFGLPPTMRLDELPNCVRWAEETDRFHCGDMRHACSMSSASTYLMLIELRRTYTNMPRQTAWALLNSIYTQMDLHLQQWFPEDQTQGKFPPIEQSLLKWFDLNHLLRIK</sequence>
<dbReference type="EMBL" id="RSCE01000003">
    <property type="protein sequence ID" value="RSH85090.1"/>
    <property type="molecule type" value="Genomic_DNA"/>
</dbReference>
<dbReference type="Pfam" id="PF25788">
    <property type="entry name" value="Ig_Rha78A_N"/>
    <property type="match status" value="1"/>
</dbReference>
<organism evidence="10 11">
    <name type="scientific">Apiotrichum porosum</name>
    <dbReference type="NCBI Taxonomy" id="105984"/>
    <lineage>
        <taxon>Eukaryota</taxon>
        <taxon>Fungi</taxon>
        <taxon>Dikarya</taxon>
        <taxon>Basidiomycota</taxon>
        <taxon>Agaricomycotina</taxon>
        <taxon>Tremellomycetes</taxon>
        <taxon>Trichosporonales</taxon>
        <taxon>Trichosporonaceae</taxon>
        <taxon>Apiotrichum</taxon>
    </lineage>
</organism>
<dbReference type="GeneID" id="39591226"/>
<dbReference type="Pfam" id="PF17389">
    <property type="entry name" value="Bac_rhamnosid6H"/>
    <property type="match status" value="1"/>
</dbReference>
<dbReference type="InterPro" id="IPR012341">
    <property type="entry name" value="6hp_glycosidase-like_sf"/>
</dbReference>
<dbReference type="InterPro" id="IPR008902">
    <property type="entry name" value="Rhamnosid_concanavalin"/>
</dbReference>
<keyword evidence="4" id="KW-0539">Nucleus</keyword>
<evidence type="ECO:0000259" key="5">
    <source>
        <dbReference type="Pfam" id="PF04082"/>
    </source>
</evidence>
<dbReference type="InterPro" id="IPR016007">
    <property type="entry name" value="Alpha_rhamnosid"/>
</dbReference>
<dbReference type="InterPro" id="IPR035398">
    <property type="entry name" value="Bac_rhamnosid_C"/>
</dbReference>
<protein>
    <recommendedName>
        <fullName evidence="2">alpha-L-rhamnosidase</fullName>
        <ecNumber evidence="2">3.2.1.40</ecNumber>
    </recommendedName>
</protein>